<reference evidence="2 3" key="1">
    <citation type="submission" date="2022-06" db="EMBL/GenBank/DDBJ databases">
        <title>Halogeometricum sp. a new haloarchaeum isolate from saline soil.</title>
        <authorList>
            <person name="Strakova D."/>
            <person name="Galisteo C."/>
            <person name="Sanchez-Porro C."/>
            <person name="Ventosa A."/>
        </authorList>
    </citation>
    <scope>NUCLEOTIDE SEQUENCE [LARGE SCALE GENOMIC DNA]</scope>
    <source>
        <strain evidence="3">S3BR25-2</strain>
    </source>
</reference>
<keyword evidence="1" id="KW-0472">Membrane</keyword>
<evidence type="ECO:0000313" key="3">
    <source>
        <dbReference type="Proteomes" id="UP001254813"/>
    </source>
</evidence>
<evidence type="ECO:0000256" key="1">
    <source>
        <dbReference type="SAM" id="Phobius"/>
    </source>
</evidence>
<organism evidence="2 3">
    <name type="scientific">Halogeometricum luteum</name>
    <dbReference type="NCBI Taxonomy" id="2950537"/>
    <lineage>
        <taxon>Archaea</taxon>
        <taxon>Methanobacteriati</taxon>
        <taxon>Methanobacteriota</taxon>
        <taxon>Stenosarchaea group</taxon>
        <taxon>Halobacteria</taxon>
        <taxon>Halobacteriales</taxon>
        <taxon>Haloferacaceae</taxon>
        <taxon>Halogeometricum</taxon>
    </lineage>
</organism>
<name>A0ABU2FWS0_9EURY</name>
<evidence type="ECO:0000313" key="2">
    <source>
        <dbReference type="EMBL" id="MDS0292970.1"/>
    </source>
</evidence>
<gene>
    <name evidence="2" type="ORF">NDI79_02150</name>
</gene>
<sequence length="67" mass="6840">MSSPDPASWTDPEYVATVVGVVAAGALVFYAASTATGLAVREVVFVLLAVTLPATAAYELARRARGA</sequence>
<keyword evidence="1" id="KW-0812">Transmembrane</keyword>
<proteinExistence type="predicted"/>
<dbReference type="Proteomes" id="UP001254813">
    <property type="component" value="Unassembled WGS sequence"/>
</dbReference>
<protein>
    <submittedName>
        <fullName evidence="2">Uncharacterized protein</fullName>
    </submittedName>
</protein>
<feature type="transmembrane region" description="Helical" evidence="1">
    <location>
        <begin position="12"/>
        <end position="31"/>
    </location>
</feature>
<keyword evidence="3" id="KW-1185">Reference proteome</keyword>
<dbReference type="RefSeq" id="WP_310926806.1">
    <property type="nucleotide sequence ID" value="NZ_JAMQOQ010000001.1"/>
</dbReference>
<accession>A0ABU2FWS0</accession>
<dbReference type="EMBL" id="JAMQOQ010000001">
    <property type="protein sequence ID" value="MDS0292970.1"/>
    <property type="molecule type" value="Genomic_DNA"/>
</dbReference>
<feature type="transmembrane region" description="Helical" evidence="1">
    <location>
        <begin position="43"/>
        <end position="61"/>
    </location>
</feature>
<keyword evidence="1" id="KW-1133">Transmembrane helix</keyword>
<comment type="caution">
    <text evidence="2">The sequence shown here is derived from an EMBL/GenBank/DDBJ whole genome shotgun (WGS) entry which is preliminary data.</text>
</comment>